<evidence type="ECO:0000313" key="2">
    <source>
        <dbReference type="EMBL" id="CAH0379731.1"/>
    </source>
</evidence>
<reference evidence="2" key="1">
    <citation type="submission" date="2021-11" db="EMBL/GenBank/DDBJ databases">
        <authorList>
            <consortium name="Genoscope - CEA"/>
            <person name="William W."/>
        </authorList>
    </citation>
    <scope>NUCLEOTIDE SEQUENCE</scope>
</reference>
<proteinExistence type="predicted"/>
<dbReference type="SMART" id="SM00271">
    <property type="entry name" value="DnaJ"/>
    <property type="match status" value="1"/>
</dbReference>
<dbReference type="CDD" id="cd06257">
    <property type="entry name" value="DnaJ"/>
    <property type="match status" value="1"/>
</dbReference>
<dbReference type="PANTHER" id="PTHR43096">
    <property type="entry name" value="DNAJ HOMOLOG 1, MITOCHONDRIAL-RELATED"/>
    <property type="match status" value="1"/>
</dbReference>
<dbReference type="PROSITE" id="PS50076">
    <property type="entry name" value="DNAJ_2"/>
    <property type="match status" value="1"/>
</dbReference>
<comment type="caution">
    <text evidence="2">The sequence shown here is derived from an EMBL/GenBank/DDBJ whole genome shotgun (WGS) entry which is preliminary data.</text>
</comment>
<gene>
    <name evidence="2" type="ORF">PECAL_6P13650</name>
</gene>
<dbReference type="InterPro" id="IPR001623">
    <property type="entry name" value="DnaJ_domain"/>
</dbReference>
<feature type="domain" description="J" evidence="1">
    <location>
        <begin position="110"/>
        <end position="239"/>
    </location>
</feature>
<dbReference type="EMBL" id="CAKKNE010000006">
    <property type="protein sequence ID" value="CAH0379731.1"/>
    <property type="molecule type" value="Genomic_DNA"/>
</dbReference>
<dbReference type="Proteomes" id="UP000789595">
    <property type="component" value="Unassembled WGS sequence"/>
</dbReference>
<name>A0A8J2T2W0_9STRA</name>
<dbReference type="GO" id="GO:0042026">
    <property type="term" value="P:protein refolding"/>
    <property type="evidence" value="ECO:0007669"/>
    <property type="project" value="TreeGrafter"/>
</dbReference>
<organism evidence="2 3">
    <name type="scientific">Pelagomonas calceolata</name>
    <dbReference type="NCBI Taxonomy" id="35677"/>
    <lineage>
        <taxon>Eukaryota</taxon>
        <taxon>Sar</taxon>
        <taxon>Stramenopiles</taxon>
        <taxon>Ochrophyta</taxon>
        <taxon>Pelagophyceae</taxon>
        <taxon>Pelagomonadales</taxon>
        <taxon>Pelagomonadaceae</taxon>
        <taxon>Pelagomonas</taxon>
    </lineage>
</organism>
<evidence type="ECO:0000259" key="1">
    <source>
        <dbReference type="PROSITE" id="PS50076"/>
    </source>
</evidence>
<dbReference type="GO" id="GO:0051082">
    <property type="term" value="F:unfolded protein binding"/>
    <property type="evidence" value="ECO:0007669"/>
    <property type="project" value="TreeGrafter"/>
</dbReference>
<protein>
    <recommendedName>
        <fullName evidence="1">J domain-containing protein</fullName>
    </recommendedName>
</protein>
<keyword evidence="3" id="KW-1185">Reference proteome</keyword>
<dbReference type="OrthoDB" id="10250354at2759"/>
<dbReference type="PANTHER" id="PTHR43096:SF58">
    <property type="entry name" value="CHAPERONE DNAJ-DOMAIN SUPERFAMILY PROTEIN"/>
    <property type="match status" value="1"/>
</dbReference>
<sequence length="289" mass="30922">ARICRVSGADIAALSAPQTDSRCLLHPFALRSLASVQKSSIGASKSAVQAALWRRRITNVLVTRRRAITMRLYILLSVVLTSAGFQTKPSTARRRTHRRRTHLKAETELSPYEVLGVRTSAKPDEIRKAFREKAKSLHPDVVLAKSGTPDTKAGDAAAKAANEIRKFLDELDAESTREDLEKDLCAAAATLATLGDDRRAELEAREARRNAATKAWQTIVDAHDVLSNEKSRSDVDRKASAEAVGNALGTLGGVAFIGLQNVGKLAGSALGKAVEAGTSAVSEASKDDS</sequence>
<dbReference type="InterPro" id="IPR036869">
    <property type="entry name" value="J_dom_sf"/>
</dbReference>
<dbReference type="Gene3D" id="1.10.287.110">
    <property type="entry name" value="DnaJ domain"/>
    <property type="match status" value="1"/>
</dbReference>
<dbReference type="AlphaFoldDB" id="A0A8J2T2W0"/>
<evidence type="ECO:0000313" key="3">
    <source>
        <dbReference type="Proteomes" id="UP000789595"/>
    </source>
</evidence>
<dbReference type="PRINTS" id="PR00625">
    <property type="entry name" value="JDOMAIN"/>
</dbReference>
<dbReference type="Pfam" id="PF00226">
    <property type="entry name" value="DnaJ"/>
    <property type="match status" value="1"/>
</dbReference>
<accession>A0A8J2T2W0</accession>
<dbReference type="SUPFAM" id="SSF46565">
    <property type="entry name" value="Chaperone J-domain"/>
    <property type="match status" value="1"/>
</dbReference>
<feature type="non-terminal residue" evidence="2">
    <location>
        <position position="1"/>
    </location>
</feature>
<dbReference type="GO" id="GO:0005737">
    <property type="term" value="C:cytoplasm"/>
    <property type="evidence" value="ECO:0007669"/>
    <property type="project" value="TreeGrafter"/>
</dbReference>